<reference evidence="2 3" key="1">
    <citation type="journal article" date="2014" name="Mol. Biol. Evol.">
        <title>Massive expansion of Ubiquitination-related gene families within the Chlamydiae.</title>
        <authorList>
            <person name="Domman D."/>
            <person name="Collingro A."/>
            <person name="Lagkouvardos I."/>
            <person name="Gehre L."/>
            <person name="Weinmaier T."/>
            <person name="Rattei T."/>
            <person name="Subtil A."/>
            <person name="Horn M."/>
        </authorList>
    </citation>
    <scope>NUCLEOTIDE SEQUENCE [LARGE SCALE GENOMIC DNA]</scope>
    <source>
        <strain evidence="2 3">EI2</strain>
    </source>
</reference>
<dbReference type="PANTHER" id="PTHR43016:SF13">
    <property type="entry name" value="PRESEQUENCE PROTEASE, MITOCHONDRIAL"/>
    <property type="match status" value="1"/>
</dbReference>
<dbReference type="InterPro" id="IPR013578">
    <property type="entry name" value="Peptidase_M16C_assoc"/>
</dbReference>
<feature type="domain" description="Peptidase M16C associated" evidence="1">
    <location>
        <begin position="473"/>
        <end position="722"/>
    </location>
</feature>
<dbReference type="Pfam" id="PF22516">
    <property type="entry name" value="PreP_C"/>
    <property type="match status" value="1"/>
</dbReference>
<name>A0A0C1JL46_9BACT</name>
<dbReference type="InterPro" id="IPR055130">
    <property type="entry name" value="PreP_C"/>
</dbReference>
<accession>A0A0C1JL46</accession>
<dbReference type="FunFam" id="3.30.830.10:FF:000034">
    <property type="entry name" value="presequence protease 1, chloroplastic/mitochondrial"/>
    <property type="match status" value="1"/>
</dbReference>
<gene>
    <name evidence="2" type="primary">pitRm1</name>
    <name evidence="2" type="ORF">DB44_DZ00190</name>
</gene>
<organism evidence="2 3">
    <name type="scientific">Candidatus Protochlamydia amoebophila</name>
    <dbReference type="NCBI Taxonomy" id="362787"/>
    <lineage>
        <taxon>Bacteria</taxon>
        <taxon>Pseudomonadati</taxon>
        <taxon>Chlamydiota</taxon>
        <taxon>Chlamydiia</taxon>
        <taxon>Parachlamydiales</taxon>
        <taxon>Parachlamydiaceae</taxon>
        <taxon>Candidatus Protochlamydia</taxon>
    </lineage>
</organism>
<dbReference type="RefSeq" id="WP_052236447.1">
    <property type="nucleotide sequence ID" value="NZ_JSAN01000098.1"/>
</dbReference>
<protein>
    <submittedName>
        <fullName evidence="2">Presequence protease, mitochondrial</fullName>
        <ecNumber evidence="2">3.4.24.-</ecNumber>
    </submittedName>
</protein>
<keyword evidence="2" id="KW-0645">Protease</keyword>
<dbReference type="Pfam" id="PF05193">
    <property type="entry name" value="Peptidase_M16_C"/>
    <property type="match status" value="1"/>
</dbReference>
<dbReference type="PATRIC" id="fig|362787.3.peg.1558"/>
<dbReference type="InterPro" id="IPR011765">
    <property type="entry name" value="Pept_M16_N"/>
</dbReference>
<dbReference type="PANTHER" id="PTHR43016">
    <property type="entry name" value="PRESEQUENCE PROTEASE"/>
    <property type="match status" value="1"/>
</dbReference>
<dbReference type="SUPFAM" id="SSF63411">
    <property type="entry name" value="LuxS/MPP-like metallohydrolase"/>
    <property type="match status" value="4"/>
</dbReference>
<dbReference type="Gene3D" id="3.30.830.10">
    <property type="entry name" value="Metalloenzyme, LuxS/M16 peptidase-like"/>
    <property type="match status" value="4"/>
</dbReference>
<dbReference type="InterPro" id="IPR007863">
    <property type="entry name" value="Peptidase_M16_C"/>
</dbReference>
<dbReference type="Proteomes" id="UP000031465">
    <property type="component" value="Unassembled WGS sequence"/>
</dbReference>
<proteinExistence type="predicted"/>
<dbReference type="GO" id="GO:0008233">
    <property type="term" value="F:peptidase activity"/>
    <property type="evidence" value="ECO:0007669"/>
    <property type="project" value="UniProtKB-KW"/>
</dbReference>
<dbReference type="SMART" id="SM01264">
    <property type="entry name" value="M16C_associated"/>
    <property type="match status" value="1"/>
</dbReference>
<evidence type="ECO:0000313" key="2">
    <source>
        <dbReference type="EMBL" id="KIC71306.1"/>
    </source>
</evidence>
<dbReference type="GO" id="GO:0046872">
    <property type="term" value="F:metal ion binding"/>
    <property type="evidence" value="ECO:0007669"/>
    <property type="project" value="InterPro"/>
</dbReference>
<sequence length="991" mass="112034">MISKHSRLNAVGQIYQQFELVKAVEIPELQCFLRELVHQPTGAMIMHIENEDPENLFCLSFKTLPEDSSGVAHILEHTVLCGSEKFPVKDPFFAMNRRSLNTFMNALTGADFTCYPAASQVHKDFYNLLEVYLDAVFHPHLNELSFLQEGHRLEFAIPNDPSSPLEHKGIVFNEMKGALSSSSARLIEAINANLFPDITYGANSGGDPEAITKLTYAQLKEFYQKFYHPSRCLFFFYGNMPLEEHLDFIAKHTLNQTKRATPLPPIPLQPRFLQPKSVKLSYPIASEEEMTNKTMLAFAWLTCHILEQEETLALNILELILMDNDASLLKKVLLQSGWCKQANSFIDVEVNEIPWGIILKGCQEDKAEDLQKLIKNTLQEIIKNGIPIQMIENAIHQLEFYRSEITGDHAPFGLSLFMRSGLLKQHGVDPEQGLRIHSLFDQVRKRTLSDPFYFTKLIQKHLIDNPHFVQIVMTPDQTLEMRENEKEKKHLEIIKNSLSEKLTQELIHKAELLASFQKMQEEESLDILPKVCIQDIPLAARNYSLKEEKIGALTVFHHAVFTNDIVYADLVYDLPALLEKDLPYLRLLTVVLTQIGCGKRSYAENLEYIQGNTGGIAAGISLNLQAEDEACFSPTFHLRGKALYRKSSKLFTLMHETVASAKIDSLERLKEILFKHFTAMESRLSQSGLKYAINLAASGLNIASKVANDLYGLNYYVKIRELVKDFDKQGPYILAKLQDLQEKVTCLDNPHLVLSCDSNFYDELKGHGFYGLKDIDTRPFHPWHSHFPLSDVPSQGKIIASPVAFIGQVFPTVSYVHPDAPALTIAAFLFDNLTLHTKIREQGGAYGGGAVSNPLSGNFYFYSYRDPNIFMTLKAFEQAVEVVLKGEFDEADLEEAKFEMIQTLDTPISPGSQAELAYGWLREGKTLAIRQAFRTKLLNLTKENVIEAVQRIIAPQMDKGSTVVFAGKELLERQNEELKKAGLSPLVIEGI</sequence>
<dbReference type="Pfam" id="PF08367">
    <property type="entry name" value="M16C_assoc"/>
    <property type="match status" value="1"/>
</dbReference>
<dbReference type="Pfam" id="PF00675">
    <property type="entry name" value="Peptidase_M16"/>
    <property type="match status" value="1"/>
</dbReference>
<evidence type="ECO:0000313" key="3">
    <source>
        <dbReference type="Proteomes" id="UP000031465"/>
    </source>
</evidence>
<dbReference type="AlphaFoldDB" id="A0A0C1JL46"/>
<keyword evidence="2" id="KW-0378">Hydrolase</keyword>
<dbReference type="EMBL" id="JSAN01000098">
    <property type="protein sequence ID" value="KIC71306.1"/>
    <property type="molecule type" value="Genomic_DNA"/>
</dbReference>
<comment type="caution">
    <text evidence="2">The sequence shown here is derived from an EMBL/GenBank/DDBJ whole genome shotgun (WGS) entry which is preliminary data.</text>
</comment>
<dbReference type="GO" id="GO:0006508">
    <property type="term" value="P:proteolysis"/>
    <property type="evidence" value="ECO:0007669"/>
    <property type="project" value="UniProtKB-KW"/>
</dbReference>
<dbReference type="InterPro" id="IPR011249">
    <property type="entry name" value="Metalloenz_LuxS/M16"/>
</dbReference>
<evidence type="ECO:0000259" key="1">
    <source>
        <dbReference type="SMART" id="SM01264"/>
    </source>
</evidence>
<dbReference type="EC" id="3.4.24.-" evidence="2"/>